<sequence length="519" mass="57868">MFEDAYGRLPTTPISLAAVTLCMALVVCAIGRYYLQLRSHGPLPTVWPVIPIIGDAFQFLYTPLQYYQSCRSKYGSVFRCLIGNRRMIVICDDVAIQGVLRDKSRILSTTTIHEDVSAALLNVSPTASRYLPDILLPMSGDLLSMTGLVHIIPALNRSLHNYVERIKLSANSRSNFLLSTFVGEAIYGAVSVGVFGDNYPLSTFFDFESIDANFTNLLSGIPFLSRSSKSSRSRILAKVGEYIDDALRMAPRVTSMQLPDPAQKLLAILSDPDLSKKDRDGLLVMYIWGLHSSNVRTAFWLFAYLLNDPATLRLVRDEIDQTLSRDFPDFDSLLNAPPGVLDGPGFAYLTSAVKETLRMSSVITPVREVVEDTFITLSTGETMPLRKGEFITANLPMYHYSESDSPCNFRADRYLVGEKSGKKVPYMPWGSGEHVCKGRFLAIHTLKMFTIMVLRSLDLSAVTKTGQPLTSPYLRGYETTFMQRWQMRTHTGLSLYIRPSIRSQVPSASQGVLSDEGNH</sequence>
<reference evidence="1" key="1">
    <citation type="journal article" date="2021" name="Environ. Microbiol.">
        <title>Gene family expansions and transcriptome signatures uncover fungal adaptations to wood decay.</title>
        <authorList>
            <person name="Hage H."/>
            <person name="Miyauchi S."/>
            <person name="Viragh M."/>
            <person name="Drula E."/>
            <person name="Min B."/>
            <person name="Chaduli D."/>
            <person name="Navarro D."/>
            <person name="Favel A."/>
            <person name="Norest M."/>
            <person name="Lesage-Meessen L."/>
            <person name="Balint B."/>
            <person name="Merenyi Z."/>
            <person name="de Eugenio L."/>
            <person name="Morin E."/>
            <person name="Martinez A.T."/>
            <person name="Baldrian P."/>
            <person name="Stursova M."/>
            <person name="Martinez M.J."/>
            <person name="Novotny C."/>
            <person name="Magnuson J.K."/>
            <person name="Spatafora J.W."/>
            <person name="Maurice S."/>
            <person name="Pangilinan J."/>
            <person name="Andreopoulos W."/>
            <person name="LaButti K."/>
            <person name="Hundley H."/>
            <person name="Na H."/>
            <person name="Kuo A."/>
            <person name="Barry K."/>
            <person name="Lipzen A."/>
            <person name="Henrissat B."/>
            <person name="Riley R."/>
            <person name="Ahrendt S."/>
            <person name="Nagy L.G."/>
            <person name="Grigoriev I.V."/>
            <person name="Martin F."/>
            <person name="Rosso M.N."/>
        </authorList>
    </citation>
    <scope>NUCLEOTIDE SEQUENCE</scope>
    <source>
        <strain evidence="1">CBS 384.51</strain>
    </source>
</reference>
<accession>A0ACB8TWL7</accession>
<name>A0ACB8TWL7_9APHY</name>
<comment type="caution">
    <text evidence="1">The sequence shown here is derived from an EMBL/GenBank/DDBJ whole genome shotgun (WGS) entry which is preliminary data.</text>
</comment>
<evidence type="ECO:0000313" key="2">
    <source>
        <dbReference type="Proteomes" id="UP001055072"/>
    </source>
</evidence>
<dbReference type="EMBL" id="MU274925">
    <property type="protein sequence ID" value="KAI0086199.1"/>
    <property type="molecule type" value="Genomic_DNA"/>
</dbReference>
<dbReference type="Proteomes" id="UP001055072">
    <property type="component" value="Unassembled WGS sequence"/>
</dbReference>
<keyword evidence="2" id="KW-1185">Reference proteome</keyword>
<protein>
    <submittedName>
        <fullName evidence="1">Cytochrome P450</fullName>
    </submittedName>
</protein>
<proteinExistence type="predicted"/>
<gene>
    <name evidence="1" type="ORF">BDY19DRAFT_961829</name>
</gene>
<evidence type="ECO:0000313" key="1">
    <source>
        <dbReference type="EMBL" id="KAI0086199.1"/>
    </source>
</evidence>
<organism evidence="1 2">
    <name type="scientific">Irpex rosettiformis</name>
    <dbReference type="NCBI Taxonomy" id="378272"/>
    <lineage>
        <taxon>Eukaryota</taxon>
        <taxon>Fungi</taxon>
        <taxon>Dikarya</taxon>
        <taxon>Basidiomycota</taxon>
        <taxon>Agaricomycotina</taxon>
        <taxon>Agaricomycetes</taxon>
        <taxon>Polyporales</taxon>
        <taxon>Irpicaceae</taxon>
        <taxon>Irpex</taxon>
    </lineage>
</organism>